<feature type="domain" description="DUF2147" evidence="3">
    <location>
        <begin position="165"/>
        <end position="256"/>
    </location>
</feature>
<proteinExistence type="predicted"/>
<evidence type="ECO:0000256" key="2">
    <source>
        <dbReference type="SAM" id="SignalP"/>
    </source>
</evidence>
<dbReference type="Pfam" id="PF09917">
    <property type="entry name" value="DUF2147"/>
    <property type="match status" value="1"/>
</dbReference>
<dbReference type="PANTHER" id="PTHR36919">
    <property type="entry name" value="BLR1215 PROTEIN"/>
    <property type="match status" value="1"/>
</dbReference>
<accession>A0A1H4VBB5</accession>
<evidence type="ECO:0000259" key="3">
    <source>
        <dbReference type="Pfam" id="PF09917"/>
    </source>
</evidence>
<dbReference type="PANTHER" id="PTHR36919:SF2">
    <property type="entry name" value="BLL6627 PROTEIN"/>
    <property type="match status" value="1"/>
</dbReference>
<protein>
    <recommendedName>
        <fullName evidence="3">DUF2147 domain-containing protein</fullName>
    </recommendedName>
</protein>
<name>A0A1H4VBB5_9BRAD</name>
<dbReference type="Proteomes" id="UP000198992">
    <property type="component" value="Unassembled WGS sequence"/>
</dbReference>
<feature type="signal peptide" evidence="2">
    <location>
        <begin position="1"/>
        <end position="19"/>
    </location>
</feature>
<dbReference type="EMBL" id="FNTH01000001">
    <property type="protein sequence ID" value="SEC78277.1"/>
    <property type="molecule type" value="Genomic_DNA"/>
</dbReference>
<gene>
    <name evidence="4" type="ORF">SAMN05444164_2738</name>
</gene>
<dbReference type="InterPro" id="IPR019223">
    <property type="entry name" value="DUF2147"/>
</dbReference>
<organism evidence="4 5">
    <name type="scientific">Bradyrhizobium erythrophlei</name>
    <dbReference type="NCBI Taxonomy" id="1437360"/>
    <lineage>
        <taxon>Bacteria</taxon>
        <taxon>Pseudomonadati</taxon>
        <taxon>Pseudomonadota</taxon>
        <taxon>Alphaproteobacteria</taxon>
        <taxon>Hyphomicrobiales</taxon>
        <taxon>Nitrobacteraceae</taxon>
        <taxon>Bradyrhizobium</taxon>
    </lineage>
</organism>
<evidence type="ECO:0000313" key="4">
    <source>
        <dbReference type="EMBL" id="SEC78277.1"/>
    </source>
</evidence>
<dbReference type="RefSeq" id="WP_092115952.1">
    <property type="nucleotide sequence ID" value="NZ_FNTH01000001.1"/>
</dbReference>
<feature type="region of interest" description="Disordered" evidence="1">
    <location>
        <begin position="107"/>
        <end position="145"/>
    </location>
</feature>
<keyword evidence="2" id="KW-0732">Signal</keyword>
<evidence type="ECO:0000313" key="5">
    <source>
        <dbReference type="Proteomes" id="UP000198992"/>
    </source>
</evidence>
<dbReference type="AlphaFoldDB" id="A0A1H4VBB5"/>
<feature type="compositionally biased region" description="Pro residues" evidence="1">
    <location>
        <begin position="110"/>
        <end position="145"/>
    </location>
</feature>
<dbReference type="OrthoDB" id="9811671at2"/>
<evidence type="ECO:0000256" key="1">
    <source>
        <dbReference type="SAM" id="MobiDB-lite"/>
    </source>
</evidence>
<feature type="chain" id="PRO_5011507923" description="DUF2147 domain-containing protein" evidence="2">
    <location>
        <begin position="20"/>
        <end position="276"/>
    </location>
</feature>
<reference evidence="4 5" key="1">
    <citation type="submission" date="2016-10" db="EMBL/GenBank/DDBJ databases">
        <authorList>
            <person name="de Groot N.N."/>
        </authorList>
    </citation>
    <scope>NUCLEOTIDE SEQUENCE [LARGE SCALE GENOMIC DNA]</scope>
    <source>
        <strain evidence="4 5">MT12</strain>
    </source>
</reference>
<sequence length="276" mass="28868">MKRFCLLVALTLFTPFAHAGEGISFSIGGHRVHVDSTRCRSLSCVSVSGASRRDDGGDNGRMLKPVPAPAATAAIPATPAASALPAPVQAASPAPPPIIVYKPAPVAPAAAPPPSAPSPPRVMTPPPPPVVAAPPPPPAAAPARPAPPVIRVSREADEPDDGPIGDWQTEANNLVRIRLCGTALCGYALDRTTRDLGEAMLINMKPKNSARWNGGVYSQDSGNIRYGTIELKAADRLRVSSCALGRVYCTGADWVRVSHARQRVITQGQLRGEPRS</sequence>
<dbReference type="Gene3D" id="2.40.128.520">
    <property type="match status" value="1"/>
</dbReference>